<feature type="signal peptide" evidence="1">
    <location>
        <begin position="1"/>
        <end position="18"/>
    </location>
</feature>
<evidence type="ECO:0000256" key="1">
    <source>
        <dbReference type="SAM" id="SignalP"/>
    </source>
</evidence>
<name>V6S5X1_9FLAO</name>
<dbReference type="RefSeq" id="WP_023574047.1">
    <property type="nucleotide sequence ID" value="NZ_AVCS01000015.1"/>
</dbReference>
<evidence type="ECO:0008006" key="4">
    <source>
        <dbReference type="Google" id="ProtNLM"/>
    </source>
</evidence>
<dbReference type="eggNOG" id="ENOG502ZN71">
    <property type="taxonomic scope" value="Bacteria"/>
</dbReference>
<dbReference type="EMBL" id="JRLZ01000001">
    <property type="protein sequence ID" value="KGO97111.1"/>
    <property type="molecule type" value="Genomic_DNA"/>
</dbReference>
<proteinExistence type="predicted"/>
<comment type="caution">
    <text evidence="2">The sequence shown here is derived from an EMBL/GenBank/DDBJ whole genome shotgun (WGS) entry which is preliminary data.</text>
</comment>
<keyword evidence="1" id="KW-0732">Signal</keyword>
<sequence length="232" mass="26705">MKKITLLIALLFTSFAFSQDVSDYKYIIVPKKFSFLKEANMYNLNALTKTVFENQGYEVYYDGDVFPQELAENRCRALFADMLENNTLLSTKIKIELKDCRNQVVYVSEEGVSREKDYAKGYVQAFRTVGKSLEILKSKPNQDVVKMPVKTSEVIQPTVVSAQLFAQPILNGFQLVDSSPKVVMKLLKTSKSNFYIGQKENQQGVVFNSNNQWVFEYYQNDKLVSEKLEIKF</sequence>
<organism evidence="2 3">
    <name type="scientific">Flavobacterium enshiense DK69</name>
    <dbReference type="NCBI Taxonomy" id="1107311"/>
    <lineage>
        <taxon>Bacteria</taxon>
        <taxon>Pseudomonadati</taxon>
        <taxon>Bacteroidota</taxon>
        <taxon>Flavobacteriia</taxon>
        <taxon>Flavobacteriales</taxon>
        <taxon>Flavobacteriaceae</taxon>
        <taxon>Flavobacterium</taxon>
    </lineage>
</organism>
<reference evidence="3" key="1">
    <citation type="submission" date="2013-09" db="EMBL/GenBank/DDBJ databases">
        <authorList>
            <person name="Zeng Z."/>
            <person name="Chen C."/>
        </authorList>
    </citation>
    <scope>NUCLEOTIDE SEQUENCE [LARGE SCALE GENOMIC DNA]</scope>
    <source>
        <strain evidence="3">DK69</strain>
    </source>
</reference>
<feature type="chain" id="PRO_5004750520" description="Beta-lactamase-inhibitor-like PepSY-like domain-containing protein" evidence="1">
    <location>
        <begin position="19"/>
        <end position="232"/>
    </location>
</feature>
<dbReference type="STRING" id="1107311.Q767_00470"/>
<protein>
    <recommendedName>
        <fullName evidence="4">Beta-lactamase-inhibitor-like PepSY-like domain-containing protein</fullName>
    </recommendedName>
</protein>
<keyword evidence="3" id="KW-1185">Reference proteome</keyword>
<reference evidence="2 3" key="2">
    <citation type="journal article" date="2015" name="Stand. Genomic Sci.">
        <title>High quality draft genomic sequence of Flavobacterium enshiense DK69(T) and comparison among Flavobacterium genomes.</title>
        <authorList>
            <person name="Zeng Z."/>
            <person name="Chen C."/>
            <person name="Du H."/>
            <person name="Wang G."/>
            <person name="Li M."/>
        </authorList>
    </citation>
    <scope>NUCLEOTIDE SEQUENCE [LARGE SCALE GENOMIC DNA]</scope>
    <source>
        <strain evidence="2 3">DK69</strain>
    </source>
</reference>
<evidence type="ECO:0000313" key="3">
    <source>
        <dbReference type="Proteomes" id="UP000030149"/>
    </source>
</evidence>
<evidence type="ECO:0000313" key="2">
    <source>
        <dbReference type="EMBL" id="KGO97111.1"/>
    </source>
</evidence>
<dbReference type="OrthoDB" id="1274006at2"/>
<dbReference type="AlphaFoldDB" id="V6S5X1"/>
<dbReference type="Proteomes" id="UP000030149">
    <property type="component" value="Unassembled WGS sequence"/>
</dbReference>
<gene>
    <name evidence="2" type="ORF">Q767_00470</name>
</gene>
<dbReference type="PATRIC" id="fig|1107311.3.peg.2031"/>
<accession>V6S5X1</accession>